<protein>
    <submittedName>
        <fullName evidence="6">MucBP domain-containing protein</fullName>
    </submittedName>
</protein>
<keyword evidence="1" id="KW-0732">Signal</keyword>
<dbReference type="NCBIfam" id="TIGR01167">
    <property type="entry name" value="LPXTG_anchor"/>
    <property type="match status" value="1"/>
</dbReference>
<organism evidence="6 7">
    <name type="scientific">Levilactobacillus tangyuanensis</name>
    <dbReference type="NCBI Taxonomy" id="2486021"/>
    <lineage>
        <taxon>Bacteria</taxon>
        <taxon>Bacillati</taxon>
        <taxon>Bacillota</taxon>
        <taxon>Bacilli</taxon>
        <taxon>Lactobacillales</taxon>
        <taxon>Lactobacillaceae</taxon>
        <taxon>Levilactobacillus</taxon>
    </lineage>
</organism>
<feature type="compositionally biased region" description="Polar residues" evidence="3">
    <location>
        <begin position="622"/>
        <end position="637"/>
    </location>
</feature>
<feature type="domain" description="MucBP" evidence="5">
    <location>
        <begin position="444"/>
        <end position="506"/>
    </location>
</feature>
<dbReference type="Pfam" id="PF06458">
    <property type="entry name" value="MucBP"/>
    <property type="match status" value="2"/>
</dbReference>
<gene>
    <name evidence="6" type="ORF">ACFQET_00235</name>
</gene>
<dbReference type="Gene3D" id="3.80.10.10">
    <property type="entry name" value="Ribonuclease Inhibitor"/>
    <property type="match status" value="1"/>
</dbReference>
<name>A0ABW1TKY7_9LACO</name>
<feature type="transmembrane region" description="Helical" evidence="4">
    <location>
        <begin position="656"/>
        <end position="674"/>
    </location>
</feature>
<dbReference type="Gene3D" id="3.10.20.320">
    <property type="entry name" value="Putative peptidoglycan bound protein (lpxtg motif)"/>
    <property type="match status" value="2"/>
</dbReference>
<dbReference type="Proteomes" id="UP001596191">
    <property type="component" value="Unassembled WGS sequence"/>
</dbReference>
<dbReference type="PROSITE" id="PS51450">
    <property type="entry name" value="LRR"/>
    <property type="match status" value="1"/>
</dbReference>
<keyword evidence="4" id="KW-1133">Transmembrane helix</keyword>
<keyword evidence="7" id="KW-1185">Reference proteome</keyword>
<dbReference type="NCBIfam" id="TIGR03715">
    <property type="entry name" value="KxYKxGKxW"/>
    <property type="match status" value="1"/>
</dbReference>
<dbReference type="EMBL" id="JBHSSJ010000001">
    <property type="protein sequence ID" value="MFC6273939.1"/>
    <property type="molecule type" value="Genomic_DNA"/>
</dbReference>
<dbReference type="Pfam" id="PF19258">
    <property type="entry name" value="KxYKxGKxW_sig"/>
    <property type="match status" value="1"/>
</dbReference>
<evidence type="ECO:0000313" key="6">
    <source>
        <dbReference type="EMBL" id="MFC6273939.1"/>
    </source>
</evidence>
<evidence type="ECO:0000256" key="4">
    <source>
        <dbReference type="SAM" id="Phobius"/>
    </source>
</evidence>
<feature type="region of interest" description="Disordered" evidence="3">
    <location>
        <begin position="85"/>
        <end position="121"/>
    </location>
</feature>
<dbReference type="InterPro" id="IPR022263">
    <property type="entry name" value="KxYKxGKxW"/>
</dbReference>
<reference evidence="7" key="1">
    <citation type="journal article" date="2019" name="Int. J. Syst. Evol. Microbiol.">
        <title>The Global Catalogue of Microorganisms (GCM) 10K type strain sequencing project: providing services to taxonomists for standard genome sequencing and annotation.</title>
        <authorList>
            <consortium name="The Broad Institute Genomics Platform"/>
            <consortium name="The Broad Institute Genome Sequencing Center for Infectious Disease"/>
            <person name="Wu L."/>
            <person name="Ma J."/>
        </authorList>
    </citation>
    <scope>NUCLEOTIDE SEQUENCE [LARGE SCALE GENOMIC DNA]</scope>
    <source>
        <strain evidence="7">CCM 8907</strain>
    </source>
</reference>
<feature type="region of interest" description="Disordered" evidence="3">
    <location>
        <begin position="590"/>
        <end position="642"/>
    </location>
</feature>
<dbReference type="RefSeq" id="WP_125638659.1">
    <property type="nucleotide sequence ID" value="NZ_JBHSSJ010000001.1"/>
</dbReference>
<feature type="domain" description="MucBP" evidence="5">
    <location>
        <begin position="524"/>
        <end position="586"/>
    </location>
</feature>
<dbReference type="SUPFAM" id="SSF52058">
    <property type="entry name" value="L domain-like"/>
    <property type="match status" value="1"/>
</dbReference>
<evidence type="ECO:0000313" key="7">
    <source>
        <dbReference type="Proteomes" id="UP001596191"/>
    </source>
</evidence>
<sequence length="683" mass="73822">MLKRTETHQHFKMYKQGKHWLFASITTGILAVGFGGVTAQADDQLTTDQSVVTTSAEETKNEESTVTLMPPATADVDNNVVVDQDLTPPVTADPAPEREAANESVHKSSDTKPTPTTTAVATEETVTPLPAPTDTELGATPKIKAVKLVHAELTRLSKADQTIDDWMPNQRLQEVVLAALRKQNPGQSWANAQAITQADMLLLTSIYADGRNGMGTYIDGETEYSLEGLQYATNLTSLTLTNSFNYAPGAYYGDIVDVSPLKNLQKLTKVDLQHNRIEDATDLANLENVTTMLVNYNHIRDLSPFGKRDYKEYGDSSQVIYLDPIVINDATREGHLKVQCIRRDGTVVQLEWSERVLVPVFFYNSFTYMFHYSAGEAVSDGEGGLYYSHIPDQKPGLTTYPNVTVKPLKDYYFLTGKYSSVNPSGTQDFAVIQPYTIAAAAESVTVHYQDEQGKQVAPDTVLPAGAVGEDYSTEPLKISGYTLVKTPDNATGQYGTDPIEVTYVYRKDAGTVTPPVVTPTEETTVTVHHQLADGTAIAANQVLKGQVGSAYQSQPVQIAGYKLVKTPSNASGVFGEVDTEVTYVYEKVETGGGGDLITDGGGDDNDGDSGTGGQPGGITTTAPSDDNGSTPLSTGNAGDQGVAATTLPQTDEEQVSGWWGIGGLILVLTGSWWLRRRRTSRRE</sequence>
<feature type="compositionally biased region" description="Basic and acidic residues" evidence="3">
    <location>
        <begin position="95"/>
        <end position="110"/>
    </location>
</feature>
<keyword evidence="4" id="KW-0472">Membrane</keyword>
<evidence type="ECO:0000256" key="1">
    <source>
        <dbReference type="ARBA" id="ARBA00022729"/>
    </source>
</evidence>
<keyword evidence="2" id="KW-0677">Repeat</keyword>
<dbReference type="InterPro" id="IPR032675">
    <property type="entry name" value="LRR_dom_sf"/>
</dbReference>
<dbReference type="InterPro" id="IPR001611">
    <property type="entry name" value="Leu-rich_rpt"/>
</dbReference>
<keyword evidence="4" id="KW-0812">Transmembrane</keyword>
<comment type="caution">
    <text evidence="6">The sequence shown here is derived from an EMBL/GenBank/DDBJ whole genome shotgun (WGS) entry which is preliminary data.</text>
</comment>
<evidence type="ECO:0000256" key="3">
    <source>
        <dbReference type="SAM" id="MobiDB-lite"/>
    </source>
</evidence>
<proteinExistence type="predicted"/>
<evidence type="ECO:0000256" key="2">
    <source>
        <dbReference type="ARBA" id="ARBA00022737"/>
    </source>
</evidence>
<dbReference type="InterPro" id="IPR009459">
    <property type="entry name" value="MucBP_dom"/>
</dbReference>
<accession>A0ABW1TKY7</accession>
<evidence type="ECO:0000259" key="5">
    <source>
        <dbReference type="Pfam" id="PF06458"/>
    </source>
</evidence>